<dbReference type="InterPro" id="IPR012910">
    <property type="entry name" value="Plug_dom"/>
</dbReference>
<keyword evidence="1" id="KW-0813">Transport</keyword>
<dbReference type="InterPro" id="IPR023996">
    <property type="entry name" value="TonB-dep_OMP_SusC/RagA"/>
</dbReference>
<keyword evidence="1" id="KW-0812">Transmembrane</keyword>
<keyword evidence="1" id="KW-0998">Cell outer membrane</keyword>
<gene>
    <name evidence="3" type="ORF">GCM10017764_09000</name>
</gene>
<keyword evidence="1" id="KW-0472">Membrane</keyword>
<sequence length="1009" mass="113518">MSDAKGNYSLTITDQNARIVFTSVGFESKEVPVGKATLVQLNAEAGSLEEVVVVGFGTQKKVNLTGAVSHVGKETFENRPIANIGQALQGVVPNLNVDFSNGAPNTTPNFNLRGGTSMERIPNTTEYRSAMGEPLVMIDGVESTTGQLNQINPNDILDMSFIKDASAAAIYGTKAAYGVILVRTKRGEFNQEGRIMYSADANFNTPLALPDILDAYTQQKAGMDFTTWTGGQPNTAAIRKLEMIEKYQQNPTPENAWFLDGNNIVWVGDMNPFREVVRNWTPMQKHTVSTSGGGSNVNYYASLGLQDQEGMFNINTDEFKRYNALINVSARVKEYFNVDFKFAFDQSNYTAPYLVGGKGNLWQAMMGEPNKNINMPIRTGPNDPLPNTYTDNILAWISYGATNRSYDRRLSLVVSPEFNIIQNTLKLRADIGYLPQNYRLNRFSPKITQVVDSWTPTVQQAEAAEHRAYFENANRNMYTANIYFDFKKSIANKHNFSSIVGIFQERVDYQSLNNTFRGLINPNVQNPNAAEDPTLHLVSADSYTLAGRAVFGRLGYNFLERYLIEMNIRYDGHSKFTPRERFVTFPSISAAWRIADENFMKFTSNWLDDLKFRGSYGILGNQPSEAYPYQPQLSSEKSTYLINGQQVTVLNPPSLVHPQLTFEKARSINFGVDAAFLNRKLSATFEWYERTTWDILTTEDALYPSLLGATPPLVNSGELQTRGMELQLQYRNQTQSGIHYSVGVNLSDHLTTVKFFGGNNINLLVRGSNELLYTGKTIGEIWGFETGGILQEHDFESQNPNGSWSFAGPNQTRINPNLFPGYVWYRDINGDGLVDRGTRTLENSGDMRVIGNNTPRYRFAVMGNVRYKSFDLDLMFQGILHRDLWIGNGVVGNNAHNIYWGGGAGSRWMYDRSWTPDNTDAEYPMYMSPIQPQTHYLVNGAYFRLKQAILGYTMNQNITRRIGLDRLRFTLSGYNLFEFTEIPGIFDVEQISAQYPLQRTVAIGAQLAF</sequence>
<feature type="domain" description="TonB-dependent receptor plug" evidence="2">
    <location>
        <begin position="61"/>
        <end position="179"/>
    </location>
</feature>
<evidence type="ECO:0000256" key="1">
    <source>
        <dbReference type="PROSITE-ProRule" id="PRU01360"/>
    </source>
</evidence>
<evidence type="ECO:0000259" key="2">
    <source>
        <dbReference type="Pfam" id="PF07715"/>
    </source>
</evidence>
<dbReference type="SUPFAM" id="SSF56935">
    <property type="entry name" value="Porins"/>
    <property type="match status" value="1"/>
</dbReference>
<dbReference type="InterPro" id="IPR039426">
    <property type="entry name" value="TonB-dep_rcpt-like"/>
</dbReference>
<comment type="caution">
    <text evidence="3">The sequence shown here is derived from an EMBL/GenBank/DDBJ whole genome shotgun (WGS) entry which is preliminary data.</text>
</comment>
<comment type="subcellular location">
    <subcellularLocation>
        <location evidence="1">Cell outer membrane</location>
        <topology evidence="1">Multi-pass membrane protein</topology>
    </subcellularLocation>
</comment>
<keyword evidence="1" id="KW-1134">Transmembrane beta strand</keyword>
<evidence type="ECO:0000313" key="3">
    <source>
        <dbReference type="EMBL" id="GHE28672.1"/>
    </source>
</evidence>
<keyword evidence="4" id="KW-1185">Reference proteome</keyword>
<dbReference type="InterPro" id="IPR023997">
    <property type="entry name" value="TonB-dep_OMP_SusC/RagA_CS"/>
</dbReference>
<accession>A0ABQ3HUS7</accession>
<dbReference type="PROSITE" id="PS52016">
    <property type="entry name" value="TONB_DEPENDENT_REC_3"/>
    <property type="match status" value="1"/>
</dbReference>
<dbReference type="NCBIfam" id="TIGR04057">
    <property type="entry name" value="SusC_RagA_signa"/>
    <property type="match status" value="1"/>
</dbReference>
<dbReference type="Pfam" id="PF07715">
    <property type="entry name" value="Plug"/>
    <property type="match status" value="1"/>
</dbReference>
<proteinExistence type="inferred from homology"/>
<organism evidence="3 4">
    <name type="scientific">Sphingobacterium griseoflavum</name>
    <dbReference type="NCBI Taxonomy" id="1474952"/>
    <lineage>
        <taxon>Bacteria</taxon>
        <taxon>Pseudomonadati</taxon>
        <taxon>Bacteroidota</taxon>
        <taxon>Sphingobacteriia</taxon>
        <taxon>Sphingobacteriales</taxon>
        <taxon>Sphingobacteriaceae</taxon>
        <taxon>Sphingobacterium</taxon>
    </lineage>
</organism>
<dbReference type="Proteomes" id="UP000620550">
    <property type="component" value="Unassembled WGS sequence"/>
</dbReference>
<comment type="similarity">
    <text evidence="1">Belongs to the TonB-dependent receptor family.</text>
</comment>
<dbReference type="Gene3D" id="2.170.130.10">
    <property type="entry name" value="TonB-dependent receptor, plug domain"/>
    <property type="match status" value="1"/>
</dbReference>
<evidence type="ECO:0000313" key="4">
    <source>
        <dbReference type="Proteomes" id="UP000620550"/>
    </source>
</evidence>
<dbReference type="InterPro" id="IPR037066">
    <property type="entry name" value="Plug_dom_sf"/>
</dbReference>
<dbReference type="NCBIfam" id="TIGR04056">
    <property type="entry name" value="OMP_RagA_SusC"/>
    <property type="match status" value="1"/>
</dbReference>
<dbReference type="EMBL" id="BNAF01000003">
    <property type="protein sequence ID" value="GHE28672.1"/>
    <property type="molecule type" value="Genomic_DNA"/>
</dbReference>
<protein>
    <submittedName>
        <fullName evidence="3">SusC/RagA family TonB-linked outer membrane protein</fullName>
    </submittedName>
</protein>
<name>A0ABQ3HUS7_9SPHI</name>
<reference evidence="4" key="1">
    <citation type="journal article" date="2019" name="Int. J. Syst. Evol. Microbiol.">
        <title>The Global Catalogue of Microorganisms (GCM) 10K type strain sequencing project: providing services to taxonomists for standard genome sequencing and annotation.</title>
        <authorList>
            <consortium name="The Broad Institute Genomics Platform"/>
            <consortium name="The Broad Institute Genome Sequencing Center for Infectious Disease"/>
            <person name="Wu L."/>
            <person name="Ma J."/>
        </authorList>
    </citation>
    <scope>NUCLEOTIDE SEQUENCE [LARGE SCALE GENOMIC DNA]</scope>
    <source>
        <strain evidence="4">CGMCC 1.12966</strain>
    </source>
</reference>